<dbReference type="EMBL" id="CADEBC010000232">
    <property type="protein sequence ID" value="CAB3226687.1"/>
    <property type="molecule type" value="Genomic_DNA"/>
</dbReference>
<organism evidence="2 3">
    <name type="scientific">Arctia plantaginis</name>
    <name type="common">Wood tiger moth</name>
    <name type="synonym">Phalaena plantaginis</name>
    <dbReference type="NCBI Taxonomy" id="874455"/>
    <lineage>
        <taxon>Eukaryota</taxon>
        <taxon>Metazoa</taxon>
        <taxon>Ecdysozoa</taxon>
        <taxon>Arthropoda</taxon>
        <taxon>Hexapoda</taxon>
        <taxon>Insecta</taxon>
        <taxon>Pterygota</taxon>
        <taxon>Neoptera</taxon>
        <taxon>Endopterygota</taxon>
        <taxon>Lepidoptera</taxon>
        <taxon>Glossata</taxon>
        <taxon>Ditrysia</taxon>
        <taxon>Noctuoidea</taxon>
        <taxon>Erebidae</taxon>
        <taxon>Arctiinae</taxon>
        <taxon>Arctia</taxon>
    </lineage>
</organism>
<evidence type="ECO:0000313" key="3">
    <source>
        <dbReference type="Proteomes" id="UP000494106"/>
    </source>
</evidence>
<feature type="chain" id="PRO_5035733616" evidence="1">
    <location>
        <begin position="21"/>
        <end position="228"/>
    </location>
</feature>
<keyword evidence="3" id="KW-1185">Reference proteome</keyword>
<dbReference type="Proteomes" id="UP000494106">
    <property type="component" value="Unassembled WGS sequence"/>
</dbReference>
<reference evidence="2 3" key="1">
    <citation type="submission" date="2020-04" db="EMBL/GenBank/DDBJ databases">
        <authorList>
            <person name="Wallbank WR R."/>
            <person name="Pardo Diaz C."/>
            <person name="Kozak K."/>
            <person name="Martin S."/>
            <person name="Jiggins C."/>
            <person name="Moest M."/>
            <person name="Warren A I."/>
            <person name="Byers J.R.P. K."/>
            <person name="Montejo-Kovacevich G."/>
            <person name="Yen C E."/>
        </authorList>
    </citation>
    <scope>NUCLEOTIDE SEQUENCE [LARGE SCALE GENOMIC DNA]</scope>
</reference>
<proteinExistence type="predicted"/>
<evidence type="ECO:0000313" key="2">
    <source>
        <dbReference type="EMBL" id="CAB3226687.1"/>
    </source>
</evidence>
<feature type="signal peptide" evidence="1">
    <location>
        <begin position="1"/>
        <end position="20"/>
    </location>
</feature>
<comment type="caution">
    <text evidence="2">The sequence shown here is derived from an EMBL/GenBank/DDBJ whole genome shotgun (WGS) entry which is preliminary data.</text>
</comment>
<dbReference type="OrthoDB" id="7475826at2759"/>
<sequence>MSLLSVAFFLLFLMVTTVKADINQKLPQSTSSAQNFKEFVANIIQEQSSKIQTLLKKIQTNAQSVLEKIGNIKHDSKINKRKLHLKSYLGRESQQIESPVVNTAIEAISEARNFNNHYSPTGFGTSGSQSYGTPHSYGTSHSYGAPTYHHHSIGFDPINIVVSMSLLSFLLQALQGLLVRARLPTPVVEARELQSVADWSKKIDENLTVNDKDKYFLNKKMFKKYFPK</sequence>
<accession>A0A8S0Z2H8</accession>
<keyword evidence="1" id="KW-0732">Signal</keyword>
<dbReference type="AlphaFoldDB" id="A0A8S0Z2H8"/>
<protein>
    <submittedName>
        <fullName evidence="2">Uncharacterized protein</fullName>
    </submittedName>
</protein>
<evidence type="ECO:0000256" key="1">
    <source>
        <dbReference type="SAM" id="SignalP"/>
    </source>
</evidence>
<name>A0A8S0Z2H8_ARCPL</name>
<gene>
    <name evidence="2" type="ORF">APLA_LOCUS3009</name>
</gene>